<gene>
    <name evidence="1" type="ORF">J1N35_040635</name>
</gene>
<evidence type="ECO:0000313" key="2">
    <source>
        <dbReference type="Proteomes" id="UP000828251"/>
    </source>
</evidence>
<dbReference type="EMBL" id="JAIQCV010000012">
    <property type="protein sequence ID" value="KAH1038892.1"/>
    <property type="molecule type" value="Genomic_DNA"/>
</dbReference>
<protein>
    <submittedName>
        <fullName evidence="1">Uncharacterized protein</fullName>
    </submittedName>
</protein>
<name>A0A9D3ZII5_9ROSI</name>
<keyword evidence="2" id="KW-1185">Reference proteome</keyword>
<dbReference type="OrthoDB" id="996639at2759"/>
<organism evidence="1 2">
    <name type="scientific">Gossypium stocksii</name>
    <dbReference type="NCBI Taxonomy" id="47602"/>
    <lineage>
        <taxon>Eukaryota</taxon>
        <taxon>Viridiplantae</taxon>
        <taxon>Streptophyta</taxon>
        <taxon>Embryophyta</taxon>
        <taxon>Tracheophyta</taxon>
        <taxon>Spermatophyta</taxon>
        <taxon>Magnoliopsida</taxon>
        <taxon>eudicotyledons</taxon>
        <taxon>Gunneridae</taxon>
        <taxon>Pentapetalae</taxon>
        <taxon>rosids</taxon>
        <taxon>malvids</taxon>
        <taxon>Malvales</taxon>
        <taxon>Malvaceae</taxon>
        <taxon>Malvoideae</taxon>
        <taxon>Gossypium</taxon>
    </lineage>
</organism>
<dbReference type="Proteomes" id="UP000828251">
    <property type="component" value="Unassembled WGS sequence"/>
</dbReference>
<proteinExistence type="predicted"/>
<sequence length="104" mass="11611">MNKLIVRDDALEIMVMALKEETIATMGALSTKIKEFEGKLAVCQATLGKGVLGTTLNHEINVLKPNNFKGTRFIREVGNFLWEMEQYFCAMGIKDDDAKVNIVS</sequence>
<accession>A0A9D3ZII5</accession>
<comment type="caution">
    <text evidence="1">The sequence shown here is derived from an EMBL/GenBank/DDBJ whole genome shotgun (WGS) entry which is preliminary data.</text>
</comment>
<evidence type="ECO:0000313" key="1">
    <source>
        <dbReference type="EMBL" id="KAH1038892.1"/>
    </source>
</evidence>
<reference evidence="1 2" key="1">
    <citation type="journal article" date="2021" name="Plant Biotechnol. J.">
        <title>Multi-omics assisted identification of the key and species-specific regulatory components of drought-tolerant mechanisms in Gossypium stocksii.</title>
        <authorList>
            <person name="Yu D."/>
            <person name="Ke L."/>
            <person name="Zhang D."/>
            <person name="Wu Y."/>
            <person name="Sun Y."/>
            <person name="Mei J."/>
            <person name="Sun J."/>
            <person name="Sun Y."/>
        </authorList>
    </citation>
    <scope>NUCLEOTIDE SEQUENCE [LARGE SCALE GENOMIC DNA]</scope>
    <source>
        <strain evidence="2">cv. E1</strain>
        <tissue evidence="1">Leaf</tissue>
    </source>
</reference>
<dbReference type="AlphaFoldDB" id="A0A9D3ZII5"/>